<name>A0ABV7Q9I8_9PSEU</name>
<dbReference type="RefSeq" id="WP_377870571.1">
    <property type="nucleotide sequence ID" value="NZ_JBHMAY010000022.1"/>
</dbReference>
<dbReference type="Proteomes" id="UP001595764">
    <property type="component" value="Unassembled WGS sequence"/>
</dbReference>
<keyword evidence="2" id="KW-1185">Reference proteome</keyword>
<comment type="caution">
    <text evidence="1">The sequence shown here is derived from an EMBL/GenBank/DDBJ whole genome shotgun (WGS) entry which is preliminary data.</text>
</comment>
<gene>
    <name evidence="1" type="ORF">ACFORO_07245</name>
</gene>
<evidence type="ECO:0000313" key="2">
    <source>
        <dbReference type="Proteomes" id="UP001595764"/>
    </source>
</evidence>
<evidence type="ECO:0000313" key="1">
    <source>
        <dbReference type="EMBL" id="MFC3509955.1"/>
    </source>
</evidence>
<reference evidence="2" key="1">
    <citation type="journal article" date="2019" name="Int. J. Syst. Evol. Microbiol.">
        <title>The Global Catalogue of Microorganisms (GCM) 10K type strain sequencing project: providing services to taxonomists for standard genome sequencing and annotation.</title>
        <authorList>
            <consortium name="The Broad Institute Genomics Platform"/>
            <consortium name="The Broad Institute Genome Sequencing Center for Infectious Disease"/>
            <person name="Wu L."/>
            <person name="Ma J."/>
        </authorList>
    </citation>
    <scope>NUCLEOTIDE SEQUENCE [LARGE SCALE GENOMIC DNA]</scope>
    <source>
        <strain evidence="2">CGMCC 4.7682</strain>
    </source>
</reference>
<proteinExistence type="predicted"/>
<protein>
    <submittedName>
        <fullName evidence="1">Uncharacterized protein</fullName>
    </submittedName>
</protein>
<dbReference type="SUPFAM" id="SSF63380">
    <property type="entry name" value="Riboflavin synthase domain-like"/>
    <property type="match status" value="1"/>
</dbReference>
<dbReference type="EMBL" id="JBHRWI010000007">
    <property type="protein sequence ID" value="MFC3509955.1"/>
    <property type="molecule type" value="Genomic_DNA"/>
</dbReference>
<dbReference type="InterPro" id="IPR017938">
    <property type="entry name" value="Riboflavin_synthase-like_b-brl"/>
</dbReference>
<dbReference type="Gene3D" id="2.40.30.10">
    <property type="entry name" value="Translation factors"/>
    <property type="match status" value="1"/>
</dbReference>
<organism evidence="1 2">
    <name type="scientific">Amycolatopsis halotolerans</name>
    <dbReference type="NCBI Taxonomy" id="330083"/>
    <lineage>
        <taxon>Bacteria</taxon>
        <taxon>Bacillati</taxon>
        <taxon>Actinomycetota</taxon>
        <taxon>Actinomycetes</taxon>
        <taxon>Pseudonocardiales</taxon>
        <taxon>Pseudonocardiaceae</taxon>
        <taxon>Amycolatopsis</taxon>
    </lineage>
</organism>
<sequence length="62" mass="6568">MKRVEDGRFSACLHDRPQVGDRLSVRGPSGSFHPGPRCRGLDAVPQVRCAQVAADLGGAGRP</sequence>
<accession>A0ABV7Q9I8</accession>